<dbReference type="InterPro" id="IPR051084">
    <property type="entry name" value="H+-coupled_symporters"/>
</dbReference>
<feature type="transmembrane region" description="Helical" evidence="9">
    <location>
        <begin position="45"/>
        <end position="70"/>
    </location>
</feature>
<dbReference type="InterPro" id="IPR036259">
    <property type="entry name" value="MFS_trans_sf"/>
</dbReference>
<proteinExistence type="predicted"/>
<evidence type="ECO:0000256" key="4">
    <source>
        <dbReference type="ARBA" id="ARBA00022692"/>
    </source>
</evidence>
<sequence length="468" mass="48842">MHMNNETGEHASPDAPENGPANTPANVLANGPANGPDRPIDWRTIFLASVGGGLEFYDFIVYGIFATYVARSFFPTGIGTTPLIATFAAFAVGYIARPLGGLVLSHIGDKFGRRVAFQLSLVVMTLTTAGMALMPTYESIGVTASIAFVALRFLQGACIGGELPGAIAYVVETAPKRSGLACGVMFACVNSGSLLATLVSVGLHATLTEGEMLSYGWRIAFLVGGGLGAAGALMRRGLRETELFLSIKQHKRARLPAVEVVQYHWRQIVAAIGIVGLNQALIALLSVAMVPYLMQVASYPANTASELVMFAIATMSVCIVIVGFLSDTFGKARIYMLGAVLIAAGSYPFYVVVATGAAHPFLIFGLAAVAVSFIAGTFGALASELFPTSLRFSGLAIAYNLAAALLGGFTPLVTSLLTSATHDRAAPGLFITAVSLVGLLGVVATVLGNSRASARHSQMRIERGEAVR</sequence>
<dbReference type="SUPFAM" id="SSF103473">
    <property type="entry name" value="MFS general substrate transporter"/>
    <property type="match status" value="1"/>
</dbReference>
<feature type="transmembrane region" description="Helical" evidence="9">
    <location>
        <begin position="361"/>
        <end position="382"/>
    </location>
</feature>
<accession>A0A5E4Z320</accession>
<keyword evidence="12" id="KW-1185">Reference proteome</keyword>
<dbReference type="InterPro" id="IPR011701">
    <property type="entry name" value="MFS"/>
</dbReference>
<feature type="transmembrane region" description="Helical" evidence="9">
    <location>
        <begin position="82"/>
        <end position="104"/>
    </location>
</feature>
<evidence type="ECO:0000313" key="12">
    <source>
        <dbReference type="Proteomes" id="UP000333828"/>
    </source>
</evidence>
<dbReference type="Pfam" id="PF07690">
    <property type="entry name" value="MFS_1"/>
    <property type="match status" value="1"/>
</dbReference>
<dbReference type="Proteomes" id="UP000333828">
    <property type="component" value="Unassembled WGS sequence"/>
</dbReference>
<evidence type="ECO:0000256" key="2">
    <source>
        <dbReference type="ARBA" id="ARBA00022448"/>
    </source>
</evidence>
<evidence type="ECO:0000256" key="5">
    <source>
        <dbReference type="ARBA" id="ARBA00022847"/>
    </source>
</evidence>
<keyword evidence="4 9" id="KW-0812">Transmembrane</keyword>
<dbReference type="PANTHER" id="PTHR43528">
    <property type="entry name" value="ALPHA-KETOGLUTARATE PERMEASE"/>
    <property type="match status" value="1"/>
</dbReference>
<feature type="transmembrane region" description="Helical" evidence="9">
    <location>
        <begin position="180"/>
        <end position="203"/>
    </location>
</feature>
<evidence type="ECO:0000256" key="7">
    <source>
        <dbReference type="ARBA" id="ARBA00023136"/>
    </source>
</evidence>
<keyword evidence="6 9" id="KW-1133">Transmembrane helix</keyword>
<evidence type="ECO:0000256" key="9">
    <source>
        <dbReference type="SAM" id="Phobius"/>
    </source>
</evidence>
<dbReference type="AlphaFoldDB" id="A0A5E4Z320"/>
<feature type="transmembrane region" description="Helical" evidence="9">
    <location>
        <begin position="307"/>
        <end position="325"/>
    </location>
</feature>
<dbReference type="EMBL" id="CABPSI010000006">
    <property type="protein sequence ID" value="VVE54533.1"/>
    <property type="molecule type" value="Genomic_DNA"/>
</dbReference>
<keyword evidence="7 9" id="KW-0472">Membrane</keyword>
<evidence type="ECO:0000256" key="1">
    <source>
        <dbReference type="ARBA" id="ARBA00004651"/>
    </source>
</evidence>
<dbReference type="InterPro" id="IPR020846">
    <property type="entry name" value="MFS_dom"/>
</dbReference>
<protein>
    <submittedName>
        <fullName evidence="11">Proline/betaine transporter</fullName>
    </submittedName>
</protein>
<dbReference type="PROSITE" id="PS50850">
    <property type="entry name" value="MFS"/>
    <property type="match status" value="1"/>
</dbReference>
<feature type="region of interest" description="Disordered" evidence="8">
    <location>
        <begin position="1"/>
        <end position="35"/>
    </location>
</feature>
<feature type="transmembrane region" description="Helical" evidence="9">
    <location>
        <begin position="334"/>
        <end position="355"/>
    </location>
</feature>
<dbReference type="GO" id="GO:0005886">
    <property type="term" value="C:plasma membrane"/>
    <property type="evidence" value="ECO:0007669"/>
    <property type="project" value="UniProtKB-SubCell"/>
</dbReference>
<name>A0A5E4Z320_9BURK</name>
<feature type="transmembrane region" description="Helical" evidence="9">
    <location>
        <begin position="429"/>
        <end position="450"/>
    </location>
</feature>
<dbReference type="Gene3D" id="1.20.1250.20">
    <property type="entry name" value="MFS general substrate transporter like domains"/>
    <property type="match status" value="1"/>
</dbReference>
<organism evidence="11 12">
    <name type="scientific">Pandoraea iniqua</name>
    <dbReference type="NCBI Taxonomy" id="2508288"/>
    <lineage>
        <taxon>Bacteria</taxon>
        <taxon>Pseudomonadati</taxon>
        <taxon>Pseudomonadota</taxon>
        <taxon>Betaproteobacteria</taxon>
        <taxon>Burkholderiales</taxon>
        <taxon>Burkholderiaceae</taxon>
        <taxon>Pandoraea</taxon>
    </lineage>
</organism>
<feature type="transmembrane region" description="Helical" evidence="9">
    <location>
        <begin position="116"/>
        <end position="134"/>
    </location>
</feature>
<feature type="domain" description="Major facilitator superfamily (MFS) profile" evidence="10">
    <location>
        <begin position="44"/>
        <end position="450"/>
    </location>
</feature>
<dbReference type="PANTHER" id="PTHR43528:SF1">
    <property type="entry name" value="ALPHA-KETOGLUTARATE PERMEASE"/>
    <property type="match status" value="1"/>
</dbReference>
<keyword evidence="5" id="KW-0769">Symport</keyword>
<reference evidence="11 12" key="1">
    <citation type="submission" date="2019-08" db="EMBL/GenBank/DDBJ databases">
        <authorList>
            <person name="Peeters C."/>
        </authorList>
    </citation>
    <scope>NUCLEOTIDE SEQUENCE [LARGE SCALE GENOMIC DNA]</scope>
    <source>
        <strain evidence="11 12">LMG 31115</strain>
    </source>
</reference>
<keyword evidence="2" id="KW-0813">Transport</keyword>
<feature type="transmembrane region" description="Helical" evidence="9">
    <location>
        <begin position="394"/>
        <end position="417"/>
    </location>
</feature>
<feature type="transmembrane region" description="Helical" evidence="9">
    <location>
        <begin position="268"/>
        <end position="295"/>
    </location>
</feature>
<evidence type="ECO:0000313" key="11">
    <source>
        <dbReference type="EMBL" id="VVE54533.1"/>
    </source>
</evidence>
<feature type="transmembrane region" description="Helical" evidence="9">
    <location>
        <begin position="215"/>
        <end position="234"/>
    </location>
</feature>
<evidence type="ECO:0000256" key="8">
    <source>
        <dbReference type="SAM" id="MobiDB-lite"/>
    </source>
</evidence>
<evidence type="ECO:0000256" key="3">
    <source>
        <dbReference type="ARBA" id="ARBA00022475"/>
    </source>
</evidence>
<evidence type="ECO:0000256" key="6">
    <source>
        <dbReference type="ARBA" id="ARBA00022989"/>
    </source>
</evidence>
<dbReference type="GO" id="GO:0015293">
    <property type="term" value="F:symporter activity"/>
    <property type="evidence" value="ECO:0007669"/>
    <property type="project" value="UniProtKB-KW"/>
</dbReference>
<keyword evidence="3" id="KW-1003">Cell membrane</keyword>
<comment type="subcellular location">
    <subcellularLocation>
        <location evidence="1">Cell membrane</location>
        <topology evidence="1">Multi-pass membrane protein</topology>
    </subcellularLocation>
</comment>
<evidence type="ECO:0000259" key="10">
    <source>
        <dbReference type="PROSITE" id="PS50850"/>
    </source>
</evidence>
<gene>
    <name evidence="11" type="primary">proP_5</name>
    <name evidence="11" type="ORF">PIN31115_04912</name>
</gene>